<proteinExistence type="predicted"/>
<accession>A0A8J2I6A5</accession>
<evidence type="ECO:0000256" key="1">
    <source>
        <dbReference type="SAM" id="MobiDB-lite"/>
    </source>
</evidence>
<name>A0A8J2I6A5_9PLEO</name>
<dbReference type="AlphaFoldDB" id="A0A8J2I6A5"/>
<keyword evidence="3" id="KW-1185">Reference proteome</keyword>
<feature type="region of interest" description="Disordered" evidence="1">
    <location>
        <begin position="54"/>
        <end position="73"/>
    </location>
</feature>
<dbReference type="GeneID" id="67019610"/>
<reference evidence="2" key="1">
    <citation type="submission" date="2021-05" db="EMBL/GenBank/DDBJ databases">
        <authorList>
            <person name="Stam R."/>
        </authorList>
    </citation>
    <scope>NUCLEOTIDE SEQUENCE</scope>
    <source>
        <strain evidence="2">CS162</strain>
    </source>
</reference>
<dbReference type="EMBL" id="CAJRGZ010000022">
    <property type="protein sequence ID" value="CAG5173198.1"/>
    <property type="molecule type" value="Genomic_DNA"/>
</dbReference>
<organism evidence="2 3">
    <name type="scientific">Alternaria atra</name>
    <dbReference type="NCBI Taxonomy" id="119953"/>
    <lineage>
        <taxon>Eukaryota</taxon>
        <taxon>Fungi</taxon>
        <taxon>Dikarya</taxon>
        <taxon>Ascomycota</taxon>
        <taxon>Pezizomycotina</taxon>
        <taxon>Dothideomycetes</taxon>
        <taxon>Pleosporomycetidae</taxon>
        <taxon>Pleosporales</taxon>
        <taxon>Pleosporineae</taxon>
        <taxon>Pleosporaceae</taxon>
        <taxon>Alternaria</taxon>
        <taxon>Alternaria sect. Ulocladioides</taxon>
    </lineage>
</organism>
<evidence type="ECO:0000313" key="2">
    <source>
        <dbReference type="EMBL" id="CAG5173198.1"/>
    </source>
</evidence>
<dbReference type="Proteomes" id="UP000676310">
    <property type="component" value="Unassembled WGS sequence"/>
</dbReference>
<sequence>MSINSLLAALEALAHKNEERIEELGHTNWLLNNHNVKTKEEISKFEEDFSKEYPNFDTKQINPTDSQPDSSLPLPESPVAMHVFLTRPYSNQRTRPPGPFLTPFYLAAREALQLYLDFVIPGSKGETLEVAVNNIDLAFILQQTLRRRGWSEEMTKKGVEDFLAQPMMKVTWMGKDGEFGNLS</sequence>
<evidence type="ECO:0000313" key="3">
    <source>
        <dbReference type="Proteomes" id="UP000676310"/>
    </source>
</evidence>
<dbReference type="OrthoDB" id="3689975at2759"/>
<protein>
    <submittedName>
        <fullName evidence="2">Uncharacterized protein</fullName>
    </submittedName>
</protein>
<feature type="compositionally biased region" description="Polar residues" evidence="1">
    <location>
        <begin position="57"/>
        <end position="70"/>
    </location>
</feature>
<dbReference type="RefSeq" id="XP_043171156.1">
    <property type="nucleotide sequence ID" value="XM_043315221.1"/>
</dbReference>
<comment type="caution">
    <text evidence="2">The sequence shown here is derived from an EMBL/GenBank/DDBJ whole genome shotgun (WGS) entry which is preliminary data.</text>
</comment>
<gene>
    <name evidence="2" type="ORF">ALTATR162_LOCUS7593</name>
</gene>